<dbReference type="Proteomes" id="UP000269221">
    <property type="component" value="Unassembled WGS sequence"/>
</dbReference>
<dbReference type="STRING" id="333673.A0A3M0KQY2"/>
<proteinExistence type="predicted"/>
<protein>
    <submittedName>
        <fullName evidence="1">Uncharacterized protein</fullName>
    </submittedName>
</protein>
<sequence>MSGMLECCVQFWDLQCKRDMELLESNGEQQGRLGRLQYLSYKERQRQLGLFCHKKRQVRGDLISVYNCLKGRCQEDVARLFSVVASNRIQGNGQKLMNTVFHLNMRTNFFTVRVTMYWNRLPREVVESLSLQIVKNHLGAILCYVLEG</sequence>
<keyword evidence="2" id="KW-1185">Reference proteome</keyword>
<reference evidence="1 2" key="1">
    <citation type="submission" date="2018-07" db="EMBL/GenBank/DDBJ databases">
        <title>A high quality draft genome assembly of the barn swallow (H. rustica rustica).</title>
        <authorList>
            <person name="Formenti G."/>
            <person name="Chiara M."/>
            <person name="Poveda L."/>
            <person name="Francoijs K.-J."/>
            <person name="Bonisoli-Alquati A."/>
            <person name="Canova L."/>
            <person name="Gianfranceschi L."/>
            <person name="Horner D.S."/>
            <person name="Saino N."/>
        </authorList>
    </citation>
    <scope>NUCLEOTIDE SEQUENCE [LARGE SCALE GENOMIC DNA]</scope>
    <source>
        <strain evidence="1">Chelidonia</strain>
        <tissue evidence="1">Blood</tissue>
    </source>
</reference>
<comment type="caution">
    <text evidence="1">The sequence shown here is derived from an EMBL/GenBank/DDBJ whole genome shotgun (WGS) entry which is preliminary data.</text>
</comment>
<evidence type="ECO:0000313" key="1">
    <source>
        <dbReference type="EMBL" id="RMC15496.1"/>
    </source>
</evidence>
<name>A0A3M0KQY2_HIRRU</name>
<dbReference type="AlphaFoldDB" id="A0A3M0KQY2"/>
<organism evidence="1 2">
    <name type="scientific">Hirundo rustica rustica</name>
    <dbReference type="NCBI Taxonomy" id="333673"/>
    <lineage>
        <taxon>Eukaryota</taxon>
        <taxon>Metazoa</taxon>
        <taxon>Chordata</taxon>
        <taxon>Craniata</taxon>
        <taxon>Vertebrata</taxon>
        <taxon>Euteleostomi</taxon>
        <taxon>Archelosauria</taxon>
        <taxon>Archosauria</taxon>
        <taxon>Dinosauria</taxon>
        <taxon>Saurischia</taxon>
        <taxon>Theropoda</taxon>
        <taxon>Coelurosauria</taxon>
        <taxon>Aves</taxon>
        <taxon>Neognathae</taxon>
        <taxon>Neoaves</taxon>
        <taxon>Telluraves</taxon>
        <taxon>Australaves</taxon>
        <taxon>Passeriformes</taxon>
        <taxon>Sylvioidea</taxon>
        <taxon>Hirundinidae</taxon>
        <taxon>Hirundo</taxon>
    </lineage>
</organism>
<evidence type="ECO:0000313" key="2">
    <source>
        <dbReference type="Proteomes" id="UP000269221"/>
    </source>
</evidence>
<accession>A0A3M0KQY2</accession>
<gene>
    <name evidence="1" type="ORF">DUI87_07688</name>
</gene>
<dbReference type="EMBL" id="QRBI01000104">
    <property type="protein sequence ID" value="RMC15496.1"/>
    <property type="molecule type" value="Genomic_DNA"/>
</dbReference>
<dbReference type="OrthoDB" id="276744at2759"/>